<keyword evidence="2" id="KW-1133">Transmembrane helix</keyword>
<feature type="domain" description="Extracellular mutant protein 11 C-terminal" evidence="3">
    <location>
        <begin position="195"/>
        <end position="315"/>
    </location>
</feature>
<reference evidence="5 6" key="1">
    <citation type="journal article" date="2004" name="Nature">
        <title>Genome evolution in yeasts.</title>
        <authorList>
            <consortium name="Genolevures"/>
            <person name="Dujon B."/>
            <person name="Sherman D."/>
            <person name="Fischer G."/>
            <person name="Durrens P."/>
            <person name="Casaregola S."/>
            <person name="Lafontaine I."/>
            <person name="de Montigny J."/>
            <person name="Marck C."/>
            <person name="Neuveglise C."/>
            <person name="Talla E."/>
            <person name="Goffard N."/>
            <person name="Frangeul L."/>
            <person name="Aigle M."/>
            <person name="Anthouard V."/>
            <person name="Babour A."/>
            <person name="Barbe V."/>
            <person name="Barnay S."/>
            <person name="Blanchin S."/>
            <person name="Beckerich J.M."/>
            <person name="Beyne E."/>
            <person name="Bleykasten C."/>
            <person name="Boisrame A."/>
            <person name="Boyer J."/>
            <person name="Cattolico L."/>
            <person name="Confanioleri F."/>
            <person name="de Daruvar A."/>
            <person name="Despons L."/>
            <person name="Fabre E."/>
            <person name="Fairhead C."/>
            <person name="Ferry-Dumazet H."/>
            <person name="Groppi A."/>
            <person name="Hantraye F."/>
            <person name="Hennequin C."/>
            <person name="Jauniaux N."/>
            <person name="Joyet P."/>
            <person name="Kachouri R."/>
            <person name="Kerrest A."/>
            <person name="Koszul R."/>
            <person name="Lemaire M."/>
            <person name="Lesur I."/>
            <person name="Ma L."/>
            <person name="Muller H."/>
            <person name="Nicaud J.M."/>
            <person name="Nikolski M."/>
            <person name="Oztas S."/>
            <person name="Ozier-Kalogeropoulos O."/>
            <person name="Pellenz S."/>
            <person name="Potier S."/>
            <person name="Richard G.F."/>
            <person name="Straub M.L."/>
            <person name="Suleau A."/>
            <person name="Swennene D."/>
            <person name="Tekaia F."/>
            <person name="Wesolowski-Louvel M."/>
            <person name="Westhof E."/>
            <person name="Wirth B."/>
            <person name="Zeniou-Meyer M."/>
            <person name="Zivanovic I."/>
            <person name="Bolotin-Fukuhara M."/>
            <person name="Thierry A."/>
            <person name="Bouchier C."/>
            <person name="Caudron B."/>
            <person name="Scarpelli C."/>
            <person name="Gaillardin C."/>
            <person name="Weissenbach J."/>
            <person name="Wincker P."/>
            <person name="Souciet J.L."/>
        </authorList>
    </citation>
    <scope>NUCLEOTIDE SEQUENCE [LARGE SCALE GENOMIC DNA]</scope>
    <source>
        <strain evidence="6">ATCC 2001 / BCRC 20586 / JCM 3761 / NBRC 0622 / NRRL Y-65 / CBS 138</strain>
    </source>
</reference>
<evidence type="ECO:0000256" key="2">
    <source>
        <dbReference type="SAM" id="Phobius"/>
    </source>
</evidence>
<evidence type="ECO:0000313" key="5">
    <source>
        <dbReference type="EMBL" id="CAG61450.1"/>
    </source>
</evidence>
<evidence type="ECO:0000259" key="3">
    <source>
        <dbReference type="Pfam" id="PF15463"/>
    </source>
</evidence>
<dbReference type="InParanoid" id="Q6FMQ5"/>
<dbReference type="CGD" id="CAL0133803">
    <property type="gene designation" value="CAGL0K06127g"/>
</dbReference>
<dbReference type="AlphaFoldDB" id="Q6FMQ5"/>
<dbReference type="InterPro" id="IPR029178">
    <property type="entry name" value="Ecm11_C"/>
</dbReference>
<keyword evidence="6" id="KW-1185">Reference proteome</keyword>
<dbReference type="KEGG" id="cgr:2890454"/>
<dbReference type="EMBL" id="CR380957">
    <property type="protein sequence ID" value="CAG61450.1"/>
    <property type="molecule type" value="Genomic_DNA"/>
</dbReference>
<evidence type="ECO:0000313" key="4">
    <source>
        <dbReference type="CGD" id="CAL0133803"/>
    </source>
</evidence>
<feature type="compositionally biased region" description="Basic and acidic residues" evidence="1">
    <location>
        <begin position="183"/>
        <end position="201"/>
    </location>
</feature>
<gene>
    <name evidence="4 5" type="ordered locus">CAGL0K06127g</name>
</gene>
<proteinExistence type="predicted"/>
<sequence length="318" mass="35889">MCNCTKIDKTQALENLWSWCVINYISSAACVLVSVSSMFIKSEAGAIENNDKKRYKVNKEKHDTHRKKKDKSILESFLLVPGQLDGASDPAKFVPGLGLKTPIKDEGNISLPSINLPPSEMRSRWRSSGSLFGPQEVDNNLLPKVNKSPGVKTPTSTKQRPHSTQPEETKPADTLVTPTSPLVEERQNNADSLKPAEDPGPFKKQTRLLYEVQNDMTIDDDNMTEIFPGLEKEEEKTYCRQSSLWSLDQWIEEGENILRAHQEIFIKIIKKRIELSYNFNSLITVLIDRAEALCKHGNVIDSKLEKVKKLGNEILNIL</sequence>
<name>Q6FMQ5_CANGA</name>
<protein>
    <recommendedName>
        <fullName evidence="3">Extracellular mutant protein 11 C-terminal domain-containing protein</fullName>
    </recommendedName>
</protein>
<dbReference type="HOGENOM" id="CLU_874350_0_0_1"/>
<keyword evidence="2" id="KW-0812">Transmembrane</keyword>
<dbReference type="OMA" id="HISIMGR"/>
<dbReference type="PROSITE" id="PS51257">
    <property type="entry name" value="PROKAR_LIPOPROTEIN"/>
    <property type="match status" value="1"/>
</dbReference>
<organism evidence="5 6">
    <name type="scientific">Candida glabrata (strain ATCC 2001 / BCRC 20586 / JCM 3761 / NBRC 0622 / NRRL Y-65 / CBS 138)</name>
    <name type="common">Yeast</name>
    <name type="synonym">Nakaseomyces glabratus</name>
    <dbReference type="NCBI Taxonomy" id="284593"/>
    <lineage>
        <taxon>Eukaryota</taxon>
        <taxon>Fungi</taxon>
        <taxon>Dikarya</taxon>
        <taxon>Ascomycota</taxon>
        <taxon>Saccharomycotina</taxon>
        <taxon>Saccharomycetes</taxon>
        <taxon>Saccharomycetales</taxon>
        <taxon>Saccharomycetaceae</taxon>
        <taxon>Nakaseomyces</taxon>
    </lineage>
</organism>
<evidence type="ECO:0000313" key="6">
    <source>
        <dbReference type="Proteomes" id="UP000002428"/>
    </source>
</evidence>
<dbReference type="FunCoup" id="Q6FMQ5">
    <property type="interactions" value="27"/>
</dbReference>
<feature type="transmembrane region" description="Helical" evidence="2">
    <location>
        <begin position="16"/>
        <end position="40"/>
    </location>
</feature>
<dbReference type="Pfam" id="PF15463">
    <property type="entry name" value="ECM11"/>
    <property type="match status" value="1"/>
</dbReference>
<dbReference type="Proteomes" id="UP000002428">
    <property type="component" value="Chromosome K"/>
</dbReference>
<accession>Q6FMQ5</accession>
<keyword evidence="2" id="KW-0472">Membrane</keyword>
<feature type="compositionally biased region" description="Polar residues" evidence="1">
    <location>
        <begin position="153"/>
        <end position="164"/>
    </location>
</feature>
<dbReference type="eggNOG" id="ENOG502S4IU">
    <property type="taxonomic scope" value="Eukaryota"/>
</dbReference>
<evidence type="ECO:0000256" key="1">
    <source>
        <dbReference type="SAM" id="MobiDB-lite"/>
    </source>
</evidence>
<feature type="region of interest" description="Disordered" evidence="1">
    <location>
        <begin position="107"/>
        <end position="204"/>
    </location>
</feature>
<dbReference type="VEuPathDB" id="FungiDB:CAGL0K06127g"/>